<accession>W4RP27</accession>
<evidence type="ECO:0000313" key="2">
    <source>
        <dbReference type="EMBL" id="GAE46180.1"/>
    </source>
</evidence>
<feature type="domain" description="Purine catabolism PurC-like" evidence="1">
    <location>
        <begin position="10"/>
        <end position="129"/>
    </location>
</feature>
<evidence type="ECO:0000313" key="3">
    <source>
        <dbReference type="Proteomes" id="UP000018949"/>
    </source>
</evidence>
<dbReference type="Proteomes" id="UP000018949">
    <property type="component" value="Unassembled WGS sequence"/>
</dbReference>
<sequence length="305" mass="34024">MNPAGITISDLLRLPVLKDAKVISGEKGLDRIVWYIDIMEVPDVKGWLREGELLLTTAYAIRDDPALLPKLVQLLAQAGAAALAIKPEKYIQDMPVEMIQISNDFNLPIIQLPSSAAYIDIIQAVMEQIIDKQASLLRRSEEIYKKLTTLVLENSGIQAVADNIGLLLESQIWLLDQTGETIVSSPQGAAYIPSPDISYWDITVDKQMVGKLIIEKELLDEMDMVCVEQARLVFSLELMRRKTALDTERNLRGDFIEELLTGLPLSQQEVVNKGRQLGLTPESAWEIVIIEGEDIMDEDIPCVAN</sequence>
<dbReference type="AlphaFoldDB" id="W4RP27"/>
<gene>
    <name evidence="2" type="ORF">JCM21738_3053</name>
</gene>
<proteinExistence type="predicted"/>
<evidence type="ECO:0000259" key="1">
    <source>
        <dbReference type="Pfam" id="PF07905"/>
    </source>
</evidence>
<comment type="caution">
    <text evidence="2">The sequence shown here is derived from an EMBL/GenBank/DDBJ whole genome shotgun (WGS) entry which is preliminary data.</text>
</comment>
<dbReference type="eggNOG" id="COG2508">
    <property type="taxonomic scope" value="Bacteria"/>
</dbReference>
<dbReference type="RefSeq" id="WP_243462994.1">
    <property type="nucleotide sequence ID" value="NZ_BAUW01000038.1"/>
</dbReference>
<keyword evidence="3" id="KW-1185">Reference proteome</keyword>
<dbReference type="EMBL" id="BAUW01000038">
    <property type="protein sequence ID" value="GAE46180.1"/>
    <property type="molecule type" value="Genomic_DNA"/>
</dbReference>
<protein>
    <submittedName>
        <fullName evidence="2">Transcriptional regulatory protein</fullName>
    </submittedName>
</protein>
<dbReference type="Pfam" id="PF07905">
    <property type="entry name" value="PucR"/>
    <property type="match status" value="1"/>
</dbReference>
<organism evidence="2 3">
    <name type="scientific">Mesobacillus boroniphilus JCM 21738</name>
    <dbReference type="NCBI Taxonomy" id="1294265"/>
    <lineage>
        <taxon>Bacteria</taxon>
        <taxon>Bacillati</taxon>
        <taxon>Bacillota</taxon>
        <taxon>Bacilli</taxon>
        <taxon>Bacillales</taxon>
        <taxon>Bacillaceae</taxon>
        <taxon>Mesobacillus</taxon>
    </lineage>
</organism>
<name>W4RP27_9BACI</name>
<dbReference type="InterPro" id="IPR012914">
    <property type="entry name" value="PucR_dom"/>
</dbReference>
<reference evidence="2 3" key="1">
    <citation type="submission" date="2013-12" db="EMBL/GenBank/DDBJ databases">
        <title>NBRP : Genome information of microbial organism related human and environment.</title>
        <authorList>
            <person name="Hattori M."/>
            <person name="Oshima K."/>
            <person name="Inaba H."/>
            <person name="Suda W."/>
            <person name="Sakamoto M."/>
            <person name="Iino T."/>
            <person name="Kitahara M."/>
            <person name="Oshida Y."/>
            <person name="Iida T."/>
            <person name="Kudo T."/>
            <person name="Itoh T."/>
            <person name="Ahmed I."/>
            <person name="Ohkuma M."/>
        </authorList>
    </citation>
    <scope>NUCLEOTIDE SEQUENCE [LARGE SCALE GENOMIC DNA]</scope>
    <source>
        <strain evidence="2 3">JCM 21738</strain>
    </source>
</reference>